<keyword evidence="3" id="KW-1185">Reference proteome</keyword>
<feature type="region of interest" description="Disordered" evidence="1">
    <location>
        <begin position="1"/>
        <end position="48"/>
    </location>
</feature>
<feature type="compositionally biased region" description="Acidic residues" evidence="1">
    <location>
        <begin position="20"/>
        <end position="29"/>
    </location>
</feature>
<evidence type="ECO:0000256" key="1">
    <source>
        <dbReference type="SAM" id="MobiDB-lite"/>
    </source>
</evidence>
<dbReference type="EMBL" id="CM029044">
    <property type="protein sequence ID" value="KAG2606426.1"/>
    <property type="molecule type" value="Genomic_DNA"/>
</dbReference>
<dbReference type="Proteomes" id="UP000823388">
    <property type="component" value="Chromosome 4N"/>
</dbReference>
<proteinExistence type="predicted"/>
<comment type="caution">
    <text evidence="2">The sequence shown here is derived from an EMBL/GenBank/DDBJ whole genome shotgun (WGS) entry which is preliminary data.</text>
</comment>
<feature type="compositionally biased region" description="Polar residues" evidence="1">
    <location>
        <begin position="74"/>
        <end position="89"/>
    </location>
</feature>
<organism evidence="2 3">
    <name type="scientific">Panicum virgatum</name>
    <name type="common">Blackwell switchgrass</name>
    <dbReference type="NCBI Taxonomy" id="38727"/>
    <lineage>
        <taxon>Eukaryota</taxon>
        <taxon>Viridiplantae</taxon>
        <taxon>Streptophyta</taxon>
        <taxon>Embryophyta</taxon>
        <taxon>Tracheophyta</taxon>
        <taxon>Spermatophyta</taxon>
        <taxon>Magnoliopsida</taxon>
        <taxon>Liliopsida</taxon>
        <taxon>Poales</taxon>
        <taxon>Poaceae</taxon>
        <taxon>PACMAD clade</taxon>
        <taxon>Panicoideae</taxon>
        <taxon>Panicodae</taxon>
        <taxon>Paniceae</taxon>
        <taxon>Panicinae</taxon>
        <taxon>Panicum</taxon>
        <taxon>Panicum sect. Hiantes</taxon>
    </lineage>
</organism>
<gene>
    <name evidence="2" type="ORF">PVAP13_4NG173000</name>
</gene>
<evidence type="ECO:0000313" key="3">
    <source>
        <dbReference type="Proteomes" id="UP000823388"/>
    </source>
</evidence>
<reference evidence="2" key="1">
    <citation type="submission" date="2020-05" db="EMBL/GenBank/DDBJ databases">
        <title>WGS assembly of Panicum virgatum.</title>
        <authorList>
            <person name="Lovell J.T."/>
            <person name="Jenkins J."/>
            <person name="Shu S."/>
            <person name="Juenger T.E."/>
            <person name="Schmutz J."/>
        </authorList>
    </citation>
    <scope>NUCLEOTIDE SEQUENCE</scope>
    <source>
        <strain evidence="2">AP13</strain>
    </source>
</reference>
<dbReference type="AlphaFoldDB" id="A0A8T0TD23"/>
<sequence>MDAAEGCDLFGWHSSHREEDGEEDGEEDTAGGSGCTGFDQRQGSQIRSHSTVYVGNQMSTLQYEAVPRERVSQAREQQAGMQTGLQDPSTAAAKSMSRIQSLLRRKSPGRN</sequence>
<name>A0A8T0TD23_PANVG</name>
<protein>
    <submittedName>
        <fullName evidence="2">Uncharacterized protein</fullName>
    </submittedName>
</protein>
<accession>A0A8T0TD23</accession>
<evidence type="ECO:0000313" key="2">
    <source>
        <dbReference type="EMBL" id="KAG2606426.1"/>
    </source>
</evidence>
<feature type="region of interest" description="Disordered" evidence="1">
    <location>
        <begin position="70"/>
        <end position="111"/>
    </location>
</feature>
<feature type="compositionally biased region" description="Polar residues" evidence="1">
    <location>
        <begin position="39"/>
        <end position="48"/>
    </location>
</feature>